<dbReference type="InterPro" id="IPR014014">
    <property type="entry name" value="RNA_helicase_DEAD_Q_motif"/>
</dbReference>
<keyword evidence="6" id="KW-0347">Helicase</keyword>
<keyword evidence="4" id="KW-0547">Nucleotide-binding</keyword>
<keyword evidence="5" id="KW-0378">Hydrolase</keyword>
<dbReference type="InterPro" id="IPR014001">
    <property type="entry name" value="Helicase_ATP-bd"/>
</dbReference>
<dbReference type="GO" id="GO:0003724">
    <property type="term" value="F:RNA helicase activity"/>
    <property type="evidence" value="ECO:0007669"/>
    <property type="project" value="UniProtKB-EC"/>
</dbReference>
<evidence type="ECO:0000256" key="3">
    <source>
        <dbReference type="ARBA" id="ARBA00022490"/>
    </source>
</evidence>
<organism evidence="15">
    <name type="scientific">Rhipicephalus microplus</name>
    <name type="common">Cattle tick</name>
    <name type="synonym">Boophilus microplus</name>
    <dbReference type="NCBI Taxonomy" id="6941"/>
    <lineage>
        <taxon>Eukaryota</taxon>
        <taxon>Metazoa</taxon>
        <taxon>Ecdysozoa</taxon>
        <taxon>Arthropoda</taxon>
        <taxon>Chelicerata</taxon>
        <taxon>Arachnida</taxon>
        <taxon>Acari</taxon>
        <taxon>Parasitiformes</taxon>
        <taxon>Ixodida</taxon>
        <taxon>Ixodoidea</taxon>
        <taxon>Ixodidae</taxon>
        <taxon>Rhipicephalinae</taxon>
        <taxon>Rhipicephalus</taxon>
        <taxon>Boophilus</taxon>
    </lineage>
</organism>
<evidence type="ECO:0000256" key="6">
    <source>
        <dbReference type="ARBA" id="ARBA00022806"/>
    </source>
</evidence>
<dbReference type="PROSITE" id="PS00039">
    <property type="entry name" value="DEAD_ATP_HELICASE"/>
    <property type="match status" value="1"/>
</dbReference>
<dbReference type="Gene3D" id="3.40.50.300">
    <property type="entry name" value="P-loop containing nucleotide triphosphate hydrolases"/>
    <property type="match status" value="1"/>
</dbReference>
<evidence type="ECO:0000256" key="7">
    <source>
        <dbReference type="ARBA" id="ARBA00022840"/>
    </source>
</evidence>
<dbReference type="PANTHER" id="PTHR47960">
    <property type="entry name" value="DEAD-BOX ATP-DEPENDENT RNA HELICASE 50"/>
    <property type="match status" value="1"/>
</dbReference>
<dbReference type="EMBL" id="GHWJ01009184">
    <property type="protein sequence ID" value="NOV41921.1"/>
    <property type="molecule type" value="Transcribed_RNA"/>
</dbReference>
<evidence type="ECO:0000256" key="10">
    <source>
        <dbReference type="ARBA" id="ARBA00047984"/>
    </source>
</evidence>
<dbReference type="PROSITE" id="PS51195">
    <property type="entry name" value="Q_MOTIF"/>
    <property type="match status" value="1"/>
</dbReference>
<dbReference type="FunFam" id="3.40.50.300:FF:000364">
    <property type="entry name" value="ATP-dependent RNA helicase DDX6"/>
    <property type="match status" value="1"/>
</dbReference>
<evidence type="ECO:0000256" key="11">
    <source>
        <dbReference type="PROSITE-ProRule" id="PRU00552"/>
    </source>
</evidence>
<proteinExistence type="inferred from homology"/>
<dbReference type="CDD" id="cd17940">
    <property type="entry name" value="DEADc_DDX6"/>
    <property type="match status" value="1"/>
</dbReference>
<feature type="compositionally biased region" description="Polar residues" evidence="12">
    <location>
        <begin position="1"/>
        <end position="11"/>
    </location>
</feature>
<dbReference type="EC" id="3.6.4.13" evidence="2"/>
<keyword evidence="3" id="KW-0963">Cytoplasm</keyword>
<feature type="domain" description="Helicase ATP-binding" evidence="13">
    <location>
        <begin position="86"/>
        <end position="256"/>
    </location>
</feature>
<dbReference type="GO" id="GO:0000932">
    <property type="term" value="C:P-body"/>
    <property type="evidence" value="ECO:0007669"/>
    <property type="project" value="UniProtKB-SubCell"/>
</dbReference>
<dbReference type="GO" id="GO:0005524">
    <property type="term" value="F:ATP binding"/>
    <property type="evidence" value="ECO:0007669"/>
    <property type="project" value="UniProtKB-KW"/>
</dbReference>
<protein>
    <recommendedName>
        <fullName evidence="2">RNA helicase</fullName>
        <ecNumber evidence="2">3.6.4.13</ecNumber>
    </recommendedName>
</protein>
<feature type="domain" description="DEAD-box RNA helicase Q" evidence="14">
    <location>
        <begin position="55"/>
        <end position="83"/>
    </location>
</feature>
<evidence type="ECO:0000256" key="9">
    <source>
        <dbReference type="ARBA" id="ARBA00038316"/>
    </source>
</evidence>
<reference evidence="15" key="1">
    <citation type="submission" date="2019-09" db="EMBL/GenBank/DDBJ databases">
        <title>Organ-specific transcriptomic study of the physiology of the cattle tick, Rhipicephalus microplus.</title>
        <authorList>
            <person name="Tirloni L."/>
            <person name="Braz G."/>
            <person name="Gandara A.C.P."/>
            <person name="Sabadin G.A."/>
            <person name="da Silva R.M."/>
            <person name="Guizzo M.G."/>
            <person name="Machado J.A."/>
            <person name="Costa E.P."/>
            <person name="Gomes H.F."/>
            <person name="Moraes J."/>
            <person name="Mota M.B.S."/>
            <person name="Mesquita R.D."/>
            <person name="Alvarenga P.H."/>
            <person name="Alves F."/>
            <person name="Seixas A."/>
            <person name="da Fonseca R.N."/>
            <person name="Fogaca A."/>
            <person name="Logullo C."/>
            <person name="Tanaka A."/>
            <person name="Daffre S."/>
            <person name="Termignoni C."/>
            <person name="Vaz I.S.Jr."/>
            <person name="Oliveira P.L."/>
            <person name="Ribeiro J.M."/>
        </authorList>
    </citation>
    <scope>NUCLEOTIDE SEQUENCE</scope>
    <source>
        <strain evidence="15">Porto Alegre</strain>
    </source>
</reference>
<keyword evidence="8" id="KW-0694">RNA-binding</keyword>
<evidence type="ECO:0000256" key="5">
    <source>
        <dbReference type="ARBA" id="ARBA00022801"/>
    </source>
</evidence>
<dbReference type="SUPFAM" id="SSF52540">
    <property type="entry name" value="P-loop containing nucleoside triphosphate hydrolases"/>
    <property type="match status" value="1"/>
</dbReference>
<feature type="short sequence motif" description="Q motif" evidence="11">
    <location>
        <begin position="55"/>
        <end position="83"/>
    </location>
</feature>
<evidence type="ECO:0000256" key="4">
    <source>
        <dbReference type="ARBA" id="ARBA00022741"/>
    </source>
</evidence>
<dbReference type="Pfam" id="PF00270">
    <property type="entry name" value="DEAD"/>
    <property type="match status" value="1"/>
</dbReference>
<keyword evidence="7" id="KW-0067">ATP-binding</keyword>
<dbReference type="PROSITE" id="PS51192">
    <property type="entry name" value="HELICASE_ATP_BIND_1"/>
    <property type="match status" value="1"/>
</dbReference>
<dbReference type="InterPro" id="IPR011545">
    <property type="entry name" value="DEAD/DEAH_box_helicase_dom"/>
</dbReference>
<sequence length="277" mass="31261">MTTIVENSGNHSPEKSVIHTNNIRDVDEGGWKSKLVIPPRDLRKRTSDVTDTKGNEFEDFCLKRELLMGIFEKGWEKPSPIQEASIPIALLGRDILARAKNGTGKTGAYIIPMLQRIDVTKDHIQAMAIVPTRELALQTSQICIELSKHLKARVMVTTGGTNLKDDIMRIYENVHVIIATPGRILDLMEKRVAQMDKCNMLILDEADKLLSQDFKGLLDKVISYLPSDRQILLYSATFPLTVEQFMKKHLHSPYEINLMDELTSDVLFLKSRGGMTS</sequence>
<evidence type="ECO:0000259" key="13">
    <source>
        <dbReference type="PROSITE" id="PS51192"/>
    </source>
</evidence>
<dbReference type="SMART" id="SM00487">
    <property type="entry name" value="DEXDc"/>
    <property type="match status" value="1"/>
</dbReference>
<evidence type="ECO:0000259" key="14">
    <source>
        <dbReference type="PROSITE" id="PS51195"/>
    </source>
</evidence>
<dbReference type="OrthoDB" id="10265785at2759"/>
<dbReference type="VEuPathDB" id="VectorBase:LOC119172313"/>
<dbReference type="InterPro" id="IPR000629">
    <property type="entry name" value="RNA-helicase_DEAD-box_CS"/>
</dbReference>
<evidence type="ECO:0000256" key="2">
    <source>
        <dbReference type="ARBA" id="ARBA00012552"/>
    </source>
</evidence>
<evidence type="ECO:0000256" key="8">
    <source>
        <dbReference type="ARBA" id="ARBA00022884"/>
    </source>
</evidence>
<dbReference type="GO" id="GO:0003723">
    <property type="term" value="F:RNA binding"/>
    <property type="evidence" value="ECO:0007669"/>
    <property type="project" value="UniProtKB-KW"/>
</dbReference>
<evidence type="ECO:0000313" key="15">
    <source>
        <dbReference type="EMBL" id="NOV41921.1"/>
    </source>
</evidence>
<name>A0A6M2D9A8_RHIMP</name>
<dbReference type="AlphaFoldDB" id="A0A6M2D9A8"/>
<evidence type="ECO:0000256" key="12">
    <source>
        <dbReference type="SAM" id="MobiDB-lite"/>
    </source>
</evidence>
<comment type="subcellular location">
    <subcellularLocation>
        <location evidence="1">Cytoplasm</location>
        <location evidence="1">P-body</location>
    </subcellularLocation>
</comment>
<comment type="catalytic activity">
    <reaction evidence="10">
        <text>ATP + H2O = ADP + phosphate + H(+)</text>
        <dbReference type="Rhea" id="RHEA:13065"/>
        <dbReference type="ChEBI" id="CHEBI:15377"/>
        <dbReference type="ChEBI" id="CHEBI:15378"/>
        <dbReference type="ChEBI" id="CHEBI:30616"/>
        <dbReference type="ChEBI" id="CHEBI:43474"/>
        <dbReference type="ChEBI" id="CHEBI:456216"/>
        <dbReference type="EC" id="3.6.4.13"/>
    </reaction>
</comment>
<feature type="region of interest" description="Disordered" evidence="12">
    <location>
        <begin position="1"/>
        <end position="20"/>
    </location>
</feature>
<dbReference type="InterPro" id="IPR027417">
    <property type="entry name" value="P-loop_NTPase"/>
</dbReference>
<comment type="similarity">
    <text evidence="9">Belongs to the DEAD box helicase family. DDX6/DHH1 subfamily.</text>
</comment>
<accession>A0A6M2D9A8</accession>
<evidence type="ECO:0000256" key="1">
    <source>
        <dbReference type="ARBA" id="ARBA00004201"/>
    </source>
</evidence>
<dbReference type="GO" id="GO:0016787">
    <property type="term" value="F:hydrolase activity"/>
    <property type="evidence" value="ECO:0007669"/>
    <property type="project" value="UniProtKB-KW"/>
</dbReference>